<feature type="compositionally biased region" description="Low complexity" evidence="2">
    <location>
        <begin position="337"/>
        <end position="364"/>
    </location>
</feature>
<evidence type="ECO:0000313" key="4">
    <source>
        <dbReference type="EMBL" id="KAG2482187.1"/>
    </source>
</evidence>
<gene>
    <name evidence="4" type="ORF">HYH03_018868</name>
</gene>
<feature type="compositionally biased region" description="Low complexity" evidence="2">
    <location>
        <begin position="378"/>
        <end position="398"/>
    </location>
</feature>
<feature type="region of interest" description="Disordered" evidence="2">
    <location>
        <begin position="421"/>
        <end position="445"/>
    </location>
</feature>
<evidence type="ECO:0000256" key="1">
    <source>
        <dbReference type="ARBA" id="ARBA00004906"/>
    </source>
</evidence>
<evidence type="ECO:0000256" key="2">
    <source>
        <dbReference type="SAM" id="MobiDB-lite"/>
    </source>
</evidence>
<evidence type="ECO:0000259" key="3">
    <source>
        <dbReference type="SMART" id="SM00225"/>
    </source>
</evidence>
<feature type="domain" description="BTB" evidence="3">
    <location>
        <begin position="47"/>
        <end position="147"/>
    </location>
</feature>
<sequence>MAAPAPSAALAAATTKRRVCGWVPSSDQGLAIEDLFARDAPLARKADVCVVTIDGKELWLHRAMLEMWSDFLADLCEAAEDQTDDSTFVTVHVSDTASDLALLLGCLYPVGGSGLQPDSALRLLRLADKYHCPHVIARAADFVVHHVMPRLGSSTASASASVQDPVDAAEFLRLQPPPATTAEAEAAVAEWAVECAELGSRLGLEELAEAAAELLCRGLFAWRLQSWSSPPLSAPMLLTLWMQADCHRDRLLRLAQALSPEAWVDCLLTAIPQPDLEEAAAAAGGEAAKKVRRQAAGVAARRRGGAAGGGADGAAGGGGGPRLVPVVVAAAGPAGPAAAAAQPQPQPFQAAAAAGPAPAHQPFAQAPPPGPAPHHGPPHQAQPFLQAPAPAPAAAAAHPHPHPQPVQQLPLFHQALLQHHAGGGGGGIGAPWGPEPFMAPGQGHW</sequence>
<dbReference type="CDD" id="cd18186">
    <property type="entry name" value="BTB_POZ_ZBTB_KLHL-like"/>
    <property type="match status" value="1"/>
</dbReference>
<feature type="compositionally biased region" description="Gly residues" evidence="2">
    <location>
        <begin position="421"/>
        <end position="430"/>
    </location>
</feature>
<protein>
    <recommendedName>
        <fullName evidence="3">BTB domain-containing protein</fullName>
    </recommendedName>
</protein>
<accession>A0A836BMW6</accession>
<organism evidence="4 5">
    <name type="scientific">Edaphochlamys debaryana</name>
    <dbReference type="NCBI Taxonomy" id="47281"/>
    <lineage>
        <taxon>Eukaryota</taxon>
        <taxon>Viridiplantae</taxon>
        <taxon>Chlorophyta</taxon>
        <taxon>core chlorophytes</taxon>
        <taxon>Chlorophyceae</taxon>
        <taxon>CS clade</taxon>
        <taxon>Chlamydomonadales</taxon>
        <taxon>Chlamydomonadales incertae sedis</taxon>
        <taxon>Edaphochlamys</taxon>
    </lineage>
</organism>
<dbReference type="CDD" id="cd14733">
    <property type="entry name" value="BACK"/>
    <property type="match status" value="1"/>
</dbReference>
<keyword evidence="5" id="KW-1185">Reference proteome</keyword>
<feature type="region of interest" description="Disordered" evidence="2">
    <location>
        <begin position="337"/>
        <end position="406"/>
    </location>
</feature>
<dbReference type="Gene3D" id="3.30.710.10">
    <property type="entry name" value="Potassium Channel Kv1.1, Chain A"/>
    <property type="match status" value="1"/>
</dbReference>
<name>A0A836BMW6_9CHLO</name>
<dbReference type="InterPro" id="IPR011333">
    <property type="entry name" value="SKP1/BTB/POZ_sf"/>
</dbReference>
<comment type="pathway">
    <text evidence="1">Protein modification; protein ubiquitination.</text>
</comment>
<dbReference type="SUPFAM" id="SSF54695">
    <property type="entry name" value="POZ domain"/>
    <property type="match status" value="1"/>
</dbReference>
<dbReference type="Pfam" id="PF00651">
    <property type="entry name" value="BTB"/>
    <property type="match status" value="1"/>
</dbReference>
<evidence type="ECO:0000313" key="5">
    <source>
        <dbReference type="Proteomes" id="UP000612055"/>
    </source>
</evidence>
<comment type="caution">
    <text evidence="4">The sequence shown here is derived from an EMBL/GenBank/DDBJ whole genome shotgun (WGS) entry which is preliminary data.</text>
</comment>
<proteinExistence type="predicted"/>
<dbReference type="Proteomes" id="UP000612055">
    <property type="component" value="Unassembled WGS sequence"/>
</dbReference>
<dbReference type="AlphaFoldDB" id="A0A836BMW6"/>
<reference evidence="4" key="1">
    <citation type="journal article" date="2020" name="bioRxiv">
        <title>Comparative genomics of Chlamydomonas.</title>
        <authorList>
            <person name="Craig R.J."/>
            <person name="Hasan A.R."/>
            <person name="Ness R.W."/>
            <person name="Keightley P.D."/>
        </authorList>
    </citation>
    <scope>NUCLEOTIDE SEQUENCE</scope>
    <source>
        <strain evidence="4">CCAP 11/70</strain>
    </source>
</reference>
<dbReference type="InterPro" id="IPR000210">
    <property type="entry name" value="BTB/POZ_dom"/>
</dbReference>
<dbReference type="SMART" id="SM00225">
    <property type="entry name" value="BTB"/>
    <property type="match status" value="1"/>
</dbReference>
<feature type="compositionally biased region" description="Pro residues" evidence="2">
    <location>
        <begin position="365"/>
        <end position="375"/>
    </location>
</feature>
<dbReference type="OrthoDB" id="549143at2759"/>
<dbReference type="EMBL" id="JAEHOE010000248">
    <property type="protein sequence ID" value="KAG2482187.1"/>
    <property type="molecule type" value="Genomic_DNA"/>
</dbReference>